<dbReference type="Proteomes" id="UP000178534">
    <property type="component" value="Unassembled WGS sequence"/>
</dbReference>
<feature type="transmembrane region" description="Helical" evidence="1">
    <location>
        <begin position="23"/>
        <end position="45"/>
    </location>
</feature>
<keyword evidence="1" id="KW-0472">Membrane</keyword>
<evidence type="ECO:0000313" key="2">
    <source>
        <dbReference type="EMBL" id="OGZ13123.1"/>
    </source>
</evidence>
<reference evidence="2 3" key="1">
    <citation type="journal article" date="2016" name="Nat. Commun.">
        <title>Thousands of microbial genomes shed light on interconnected biogeochemical processes in an aquifer system.</title>
        <authorList>
            <person name="Anantharaman K."/>
            <person name="Brown C.T."/>
            <person name="Hug L.A."/>
            <person name="Sharon I."/>
            <person name="Castelle C.J."/>
            <person name="Probst A.J."/>
            <person name="Thomas B.C."/>
            <person name="Singh A."/>
            <person name="Wilkins M.J."/>
            <person name="Karaoz U."/>
            <person name="Brodie E.L."/>
            <person name="Williams K.H."/>
            <person name="Hubbard S.S."/>
            <person name="Banfield J.F."/>
        </authorList>
    </citation>
    <scope>NUCLEOTIDE SEQUENCE [LARGE SCALE GENOMIC DNA]</scope>
</reference>
<keyword evidence="1" id="KW-1133">Transmembrane helix</keyword>
<keyword evidence="1" id="KW-0812">Transmembrane</keyword>
<name>A0A1G2DHY7_9BACT</name>
<accession>A0A1G2DHY7</accession>
<evidence type="ECO:0000313" key="3">
    <source>
        <dbReference type="Proteomes" id="UP000178534"/>
    </source>
</evidence>
<comment type="caution">
    <text evidence="2">The sequence shown here is derived from an EMBL/GenBank/DDBJ whole genome shotgun (WGS) entry which is preliminary data.</text>
</comment>
<gene>
    <name evidence="2" type="ORF">A2942_01560</name>
</gene>
<evidence type="ECO:0000256" key="1">
    <source>
        <dbReference type="SAM" id="Phobius"/>
    </source>
</evidence>
<dbReference type="EMBL" id="MHLP01000012">
    <property type="protein sequence ID" value="OGZ13123.1"/>
    <property type="molecule type" value="Genomic_DNA"/>
</dbReference>
<feature type="transmembrane region" description="Helical" evidence="1">
    <location>
        <begin position="57"/>
        <end position="75"/>
    </location>
</feature>
<sequence>MSLKTILGEPYKSVEEATKAKRAALIGLCAVVAVQAAAVLFFWWINTQSDSLSPLIAWPNFDGVLLFSAAIILYFTNSRIFAGLLLALAALELTVTWVLKATTTESLSPPGMALVLAVVAVQLVIAVFKTHNWQSVNNAKAPRSKWVMGALMVTSILMLTGFLVPPVHFWNHTRNAITLTGNAETLRYYEPLDKYSFEFPKAWKIEHPPLEYGNVILHSDDGKDVSVSVERWSPWSIAPIVLFNKEAFLKMAQDEAEAYSAENQLTVESVEMVGPTNVNEARVEYTGLDGSKTYVYYLYDRAWSRQTSDAAHFFWRITAVVPKGAEQDDVAVQSMLSSFVVNQSK</sequence>
<feature type="transmembrane region" description="Helical" evidence="1">
    <location>
        <begin position="149"/>
        <end position="170"/>
    </location>
</feature>
<dbReference type="AlphaFoldDB" id="A0A1G2DHY7"/>
<proteinExistence type="predicted"/>
<protein>
    <submittedName>
        <fullName evidence="2">Uncharacterized protein</fullName>
    </submittedName>
</protein>
<organism evidence="2 3">
    <name type="scientific">Candidatus Lloydbacteria bacterium RIFCSPLOWO2_01_FULL_50_20</name>
    <dbReference type="NCBI Taxonomy" id="1798665"/>
    <lineage>
        <taxon>Bacteria</taxon>
        <taxon>Candidatus Lloydiibacteriota</taxon>
    </lineage>
</organism>
<feature type="transmembrane region" description="Helical" evidence="1">
    <location>
        <begin position="80"/>
        <end position="99"/>
    </location>
</feature>
<feature type="transmembrane region" description="Helical" evidence="1">
    <location>
        <begin position="111"/>
        <end position="128"/>
    </location>
</feature>